<dbReference type="EMBL" id="JACIGM010000020">
    <property type="protein sequence ID" value="MBB4278659.1"/>
    <property type="molecule type" value="Genomic_DNA"/>
</dbReference>
<gene>
    <name evidence="1" type="ORF">GGE12_006470</name>
</gene>
<proteinExistence type="predicted"/>
<name>A0A7W6WI96_9HYPH</name>
<organism evidence="1 2">
    <name type="scientific">Rhizobium mongolense</name>
    <dbReference type="NCBI Taxonomy" id="57676"/>
    <lineage>
        <taxon>Bacteria</taxon>
        <taxon>Pseudomonadati</taxon>
        <taxon>Pseudomonadota</taxon>
        <taxon>Alphaproteobacteria</taxon>
        <taxon>Hyphomicrobiales</taxon>
        <taxon>Rhizobiaceae</taxon>
        <taxon>Rhizobium/Agrobacterium group</taxon>
        <taxon>Rhizobium</taxon>
    </lineage>
</organism>
<evidence type="ECO:0000313" key="1">
    <source>
        <dbReference type="EMBL" id="MBB4278659.1"/>
    </source>
</evidence>
<dbReference type="Proteomes" id="UP000533641">
    <property type="component" value="Unassembled WGS sequence"/>
</dbReference>
<sequence>MAKPDETADISIHHFGQKSIQSLAKIKIELFRYLCLDASLGGNQSIGAQTLDCGHRRQNRHHFPALRDEALRQILVRPRIFGLIEKPVPQITRATARERLVSVDLSQRLHMLLAGLAPSSICEKRVGRNSELSSDKGQDFIRDDLTRSQRELSLLKYSQNWTTIGPCKSRPSGTKIREGSIGTARRNLLPCFDCRSVMRAAGARFGCFRRPSRL</sequence>
<protein>
    <submittedName>
        <fullName evidence="1">Uncharacterized protein</fullName>
    </submittedName>
</protein>
<comment type="caution">
    <text evidence="1">The sequence shown here is derived from an EMBL/GenBank/DDBJ whole genome shotgun (WGS) entry which is preliminary data.</text>
</comment>
<accession>A0A7W6WI96</accession>
<dbReference type="AlphaFoldDB" id="A0A7W6WI96"/>
<reference evidence="1 2" key="1">
    <citation type="submission" date="2020-08" db="EMBL/GenBank/DDBJ databases">
        <title>Genomic Encyclopedia of Type Strains, Phase IV (KMG-V): Genome sequencing to study the core and pangenomes of soil and plant-associated prokaryotes.</title>
        <authorList>
            <person name="Whitman W."/>
        </authorList>
    </citation>
    <scope>NUCLEOTIDE SEQUENCE [LARGE SCALE GENOMIC DNA]</scope>
    <source>
        <strain evidence="1 2">SEMIA 402</strain>
    </source>
</reference>
<evidence type="ECO:0000313" key="2">
    <source>
        <dbReference type="Proteomes" id="UP000533641"/>
    </source>
</evidence>